<dbReference type="SUPFAM" id="SSF51556">
    <property type="entry name" value="Metallo-dependent hydrolases"/>
    <property type="match status" value="1"/>
</dbReference>
<keyword evidence="2" id="KW-0540">Nuclease</keyword>
<comment type="similarity">
    <text evidence="1">Belongs to the metallo-dependent hydrolases superfamily. TatD-type hydrolase family.</text>
</comment>
<evidence type="ECO:0000256" key="3">
    <source>
        <dbReference type="ARBA" id="ARBA00022723"/>
    </source>
</evidence>
<dbReference type="InterPro" id="IPR001130">
    <property type="entry name" value="TatD-like"/>
</dbReference>
<evidence type="ECO:0000256" key="1">
    <source>
        <dbReference type="ARBA" id="ARBA00009275"/>
    </source>
</evidence>
<dbReference type="Gene3D" id="3.20.20.140">
    <property type="entry name" value="Metal-dependent hydrolases"/>
    <property type="match status" value="1"/>
</dbReference>
<dbReference type="PROSITE" id="PS01091">
    <property type="entry name" value="TATD_3"/>
    <property type="match status" value="1"/>
</dbReference>
<feature type="binding site" evidence="5">
    <location>
        <position position="119"/>
    </location>
    <ligand>
        <name>a divalent metal cation</name>
        <dbReference type="ChEBI" id="CHEBI:60240"/>
        <label>1</label>
    </ligand>
</feature>
<keyword evidence="4" id="KW-0378">Hydrolase</keyword>
<dbReference type="GO" id="GO:0008296">
    <property type="term" value="F:3'-5'-DNA exonuclease activity"/>
    <property type="evidence" value="ECO:0007669"/>
    <property type="project" value="TreeGrafter"/>
</dbReference>
<dbReference type="GO" id="GO:0046872">
    <property type="term" value="F:metal ion binding"/>
    <property type="evidence" value="ECO:0007669"/>
    <property type="project" value="UniProtKB-KW"/>
</dbReference>
<dbReference type="RefSeq" id="XP_064682968.1">
    <property type="nucleotide sequence ID" value="XM_064830466.1"/>
</dbReference>
<dbReference type="Proteomes" id="UP001304243">
    <property type="component" value="Unassembled WGS sequence"/>
</dbReference>
<evidence type="ECO:0000256" key="2">
    <source>
        <dbReference type="ARBA" id="ARBA00022722"/>
    </source>
</evidence>
<reference evidence="6 7" key="1">
    <citation type="submission" date="2022-11" db="EMBL/GenBank/DDBJ databases">
        <title>Mucor velutinosus strain NIH1002 WGS.</title>
        <authorList>
            <person name="Subramanian P."/>
            <person name="Mullikin J.C."/>
            <person name="Segre J.A."/>
            <person name="Zelazny A.M."/>
        </authorList>
    </citation>
    <scope>NUCLEOTIDE SEQUENCE [LARGE SCALE GENOMIC DNA]</scope>
    <source>
        <strain evidence="6 7">NIH1002</strain>
    </source>
</reference>
<dbReference type="EMBL" id="JASEJX010000014">
    <property type="protein sequence ID" value="KAK4516302.1"/>
    <property type="molecule type" value="Genomic_DNA"/>
</dbReference>
<dbReference type="PANTHER" id="PTHR10060">
    <property type="entry name" value="TATD FAMILY DEOXYRIBONUCLEASE"/>
    <property type="match status" value="1"/>
</dbReference>
<feature type="binding site" evidence="5">
    <location>
        <position position="181"/>
    </location>
    <ligand>
        <name>a divalent metal cation</name>
        <dbReference type="ChEBI" id="CHEBI:60240"/>
        <label>2</label>
    </ligand>
</feature>
<evidence type="ECO:0000313" key="7">
    <source>
        <dbReference type="Proteomes" id="UP001304243"/>
    </source>
</evidence>
<name>A0AAN7DF41_9FUNG</name>
<protein>
    <submittedName>
        <fullName evidence="6">Pre-rRNA processing</fullName>
    </submittedName>
</protein>
<keyword evidence="7" id="KW-1185">Reference proteome</keyword>
<accession>A0AAN7DF41</accession>
<feature type="binding site" evidence="5">
    <location>
        <position position="229"/>
    </location>
    <ligand>
        <name>a divalent metal cation</name>
        <dbReference type="ChEBI" id="CHEBI:60240"/>
        <label>1</label>
    </ligand>
</feature>
<comment type="caution">
    <text evidence="6">The sequence shown here is derived from an EMBL/GenBank/DDBJ whole genome shotgun (WGS) entry which is preliminary data.</text>
</comment>
<dbReference type="AlphaFoldDB" id="A0AAN7DF41"/>
<proteinExistence type="inferred from homology"/>
<dbReference type="GeneID" id="89954958"/>
<keyword evidence="3 5" id="KW-0479">Metal-binding</keyword>
<dbReference type="Pfam" id="PF01026">
    <property type="entry name" value="TatD_DNase"/>
    <property type="match status" value="1"/>
</dbReference>
<dbReference type="InterPro" id="IPR032466">
    <property type="entry name" value="Metal_Hydrolase"/>
</dbReference>
<evidence type="ECO:0000256" key="5">
    <source>
        <dbReference type="PIRSR" id="PIRSR005902-1"/>
    </source>
</evidence>
<feature type="binding site" evidence="5">
    <location>
        <position position="156"/>
    </location>
    <ligand>
        <name>a divalent metal cation</name>
        <dbReference type="ChEBI" id="CHEBI:60240"/>
        <label>2</label>
    </ligand>
</feature>
<dbReference type="InterPro" id="IPR018228">
    <property type="entry name" value="DNase_TatD-rel_CS"/>
</dbReference>
<evidence type="ECO:0000256" key="4">
    <source>
        <dbReference type="ARBA" id="ARBA00022801"/>
    </source>
</evidence>
<gene>
    <name evidence="6" type="primary">LDB17</name>
    <name evidence="6" type="ORF">ATC70_011272</name>
</gene>
<dbReference type="InterPro" id="IPR050891">
    <property type="entry name" value="TatD-type_Hydrolase"/>
</dbReference>
<dbReference type="GO" id="GO:0005829">
    <property type="term" value="C:cytosol"/>
    <property type="evidence" value="ECO:0007669"/>
    <property type="project" value="TreeGrafter"/>
</dbReference>
<organism evidence="6 7">
    <name type="scientific">Mucor velutinosus</name>
    <dbReference type="NCBI Taxonomy" id="708070"/>
    <lineage>
        <taxon>Eukaryota</taxon>
        <taxon>Fungi</taxon>
        <taxon>Fungi incertae sedis</taxon>
        <taxon>Mucoromycota</taxon>
        <taxon>Mucoromycotina</taxon>
        <taxon>Mucoromycetes</taxon>
        <taxon>Mucorales</taxon>
        <taxon>Mucorineae</taxon>
        <taxon>Mucoraceae</taxon>
        <taxon>Mucor</taxon>
    </lineage>
</organism>
<sequence>MHRRMMKFIDIGANMTDPMYRGLYRGKQAHADDLALVLKRAREGGVERIIITGTNLEESKEAIEAIQSSDEARGFLYSTVGCHPTRSSEFEKHKDGPQAYYDELLNLATSSKSVVAIGECGLDYDRLHFCDKETQKKYFAVQFDLAEKTQLPMFLHNRNTGNDFLELVKANRHKFKHGVVHSFTGSLEEMQMLVDLDLYIGVNGCSMKTAENLEVVKAIPQDKLVIETDAPWCDIRPTHASYAHLKNVSSDEMKVYSPPSKKKEKFEMGCMVKSRNEPCTLGLVLHAVASIRNMDPVELSEIIWKNTCTVFDTLE</sequence>
<evidence type="ECO:0000313" key="6">
    <source>
        <dbReference type="EMBL" id="KAK4516302.1"/>
    </source>
</evidence>
<dbReference type="CDD" id="cd01310">
    <property type="entry name" value="TatD_DNAse"/>
    <property type="match status" value="1"/>
</dbReference>
<dbReference type="PIRSF" id="PIRSF005902">
    <property type="entry name" value="DNase_TatD"/>
    <property type="match status" value="1"/>
</dbReference>
<dbReference type="PANTHER" id="PTHR10060:SF15">
    <property type="entry name" value="DEOXYRIBONUCLEASE TATDN1"/>
    <property type="match status" value="1"/>
</dbReference>